<sequence>MKQEWVKVNRGVAPVSIPSGDLNFSQVSFVGTKVEDDSINGKGQPTSLSICISEDVPITGISILALLILRSEVLTIAANSEEEVVDTFNKFLALIEEEEDAYSNEDSPTTTSLDFSLWHSKVKNIDGIPIVGLTSTSEASSRKKKKQNSKASKSSKLGLQGRRKNCPFKFFNFLTEREDFLPLVESCWQEHVHGTMQFKLCSKLCILKKALKSLNKNQVGDVTVKLNKAKEDFEECQRLLDAHPTDNTLRVQEKDIINSYTMALQAEEDFFKPKSRIQWLHA</sequence>
<dbReference type="Proteomes" id="UP001281410">
    <property type="component" value="Unassembled WGS sequence"/>
</dbReference>
<proteinExistence type="predicted"/>
<dbReference type="AlphaFoldDB" id="A0AAE0EGC9"/>
<gene>
    <name evidence="2" type="ORF">Dsin_005292</name>
</gene>
<comment type="caution">
    <text evidence="2">The sequence shown here is derived from an EMBL/GenBank/DDBJ whole genome shotgun (WGS) entry which is preliminary data.</text>
</comment>
<evidence type="ECO:0000313" key="2">
    <source>
        <dbReference type="EMBL" id="KAK3225430.1"/>
    </source>
</evidence>
<keyword evidence="3" id="KW-1185">Reference proteome</keyword>
<feature type="region of interest" description="Disordered" evidence="1">
    <location>
        <begin position="136"/>
        <end position="158"/>
    </location>
</feature>
<protein>
    <submittedName>
        <fullName evidence="2">Uncharacterized protein</fullName>
    </submittedName>
</protein>
<accession>A0AAE0EGC9</accession>
<name>A0AAE0EGC9_9ROSI</name>
<feature type="non-terminal residue" evidence="2">
    <location>
        <position position="282"/>
    </location>
</feature>
<reference evidence="2" key="1">
    <citation type="journal article" date="2023" name="Plant J.">
        <title>Genome sequences and population genomics provide insights into the demographic history, inbreeding, and mutation load of two 'living fossil' tree species of Dipteronia.</title>
        <authorList>
            <person name="Feng Y."/>
            <person name="Comes H.P."/>
            <person name="Chen J."/>
            <person name="Zhu S."/>
            <person name="Lu R."/>
            <person name="Zhang X."/>
            <person name="Li P."/>
            <person name="Qiu J."/>
            <person name="Olsen K.M."/>
            <person name="Qiu Y."/>
        </authorList>
    </citation>
    <scope>NUCLEOTIDE SEQUENCE</scope>
    <source>
        <strain evidence="2">NBL</strain>
    </source>
</reference>
<evidence type="ECO:0000256" key="1">
    <source>
        <dbReference type="SAM" id="MobiDB-lite"/>
    </source>
</evidence>
<organism evidence="2 3">
    <name type="scientific">Dipteronia sinensis</name>
    <dbReference type="NCBI Taxonomy" id="43782"/>
    <lineage>
        <taxon>Eukaryota</taxon>
        <taxon>Viridiplantae</taxon>
        <taxon>Streptophyta</taxon>
        <taxon>Embryophyta</taxon>
        <taxon>Tracheophyta</taxon>
        <taxon>Spermatophyta</taxon>
        <taxon>Magnoliopsida</taxon>
        <taxon>eudicotyledons</taxon>
        <taxon>Gunneridae</taxon>
        <taxon>Pentapetalae</taxon>
        <taxon>rosids</taxon>
        <taxon>malvids</taxon>
        <taxon>Sapindales</taxon>
        <taxon>Sapindaceae</taxon>
        <taxon>Hippocastanoideae</taxon>
        <taxon>Acereae</taxon>
        <taxon>Dipteronia</taxon>
    </lineage>
</organism>
<dbReference type="EMBL" id="JANJYJ010000002">
    <property type="protein sequence ID" value="KAK3225430.1"/>
    <property type="molecule type" value="Genomic_DNA"/>
</dbReference>
<evidence type="ECO:0000313" key="3">
    <source>
        <dbReference type="Proteomes" id="UP001281410"/>
    </source>
</evidence>